<dbReference type="PANTHER" id="PTHR37932">
    <property type="entry name" value="SMALL LYSINE-RICH PROTEIN 1"/>
    <property type="match status" value="1"/>
</dbReference>
<dbReference type="EMBL" id="LR899652">
    <property type="protein sequence ID" value="CAD7241432.1"/>
    <property type="molecule type" value="Genomic_DNA"/>
</dbReference>
<feature type="region of interest" description="Disordered" evidence="1">
    <location>
        <begin position="1"/>
        <end position="63"/>
    </location>
</feature>
<evidence type="ECO:0000313" key="3">
    <source>
        <dbReference type="Proteomes" id="UP000677054"/>
    </source>
</evidence>
<feature type="compositionally biased region" description="Basic residues" evidence="1">
    <location>
        <begin position="41"/>
        <end position="55"/>
    </location>
</feature>
<evidence type="ECO:0000256" key="1">
    <source>
        <dbReference type="SAM" id="MobiDB-lite"/>
    </source>
</evidence>
<evidence type="ECO:0008006" key="4">
    <source>
        <dbReference type="Google" id="ProtNLM"/>
    </source>
</evidence>
<proteinExistence type="predicted"/>
<name>A0A7R8X285_9CRUS</name>
<reference evidence="2" key="1">
    <citation type="submission" date="2020-11" db="EMBL/GenBank/DDBJ databases">
        <authorList>
            <person name="Tran Van P."/>
        </authorList>
    </citation>
    <scope>NUCLEOTIDE SEQUENCE</scope>
</reference>
<dbReference type="EMBL" id="CAJPEV010000135">
    <property type="protein sequence ID" value="CAG0881149.1"/>
    <property type="molecule type" value="Genomic_DNA"/>
</dbReference>
<protein>
    <recommendedName>
        <fullName evidence="4">Small lysine-rich protein 1</fullName>
    </recommendedName>
</protein>
<dbReference type="PANTHER" id="PTHR37932:SF1">
    <property type="entry name" value="SMALL LYSINE-RICH PROTEIN 1"/>
    <property type="match status" value="1"/>
</dbReference>
<gene>
    <name evidence="2" type="ORF">DSTB1V02_LOCUS1423</name>
</gene>
<dbReference type="AlphaFoldDB" id="A0A7R8X285"/>
<dbReference type="Proteomes" id="UP000677054">
    <property type="component" value="Unassembled WGS sequence"/>
</dbReference>
<feature type="region of interest" description="Disordered" evidence="1">
    <location>
        <begin position="86"/>
        <end position="108"/>
    </location>
</feature>
<dbReference type="InterPro" id="IPR037760">
    <property type="entry name" value="SMKR1"/>
</dbReference>
<evidence type="ECO:0000313" key="2">
    <source>
        <dbReference type="EMBL" id="CAD7241432.1"/>
    </source>
</evidence>
<organism evidence="2">
    <name type="scientific">Darwinula stevensoni</name>
    <dbReference type="NCBI Taxonomy" id="69355"/>
    <lineage>
        <taxon>Eukaryota</taxon>
        <taxon>Metazoa</taxon>
        <taxon>Ecdysozoa</taxon>
        <taxon>Arthropoda</taxon>
        <taxon>Crustacea</taxon>
        <taxon>Oligostraca</taxon>
        <taxon>Ostracoda</taxon>
        <taxon>Podocopa</taxon>
        <taxon>Podocopida</taxon>
        <taxon>Darwinulocopina</taxon>
        <taxon>Darwinuloidea</taxon>
        <taxon>Darwinulidae</taxon>
        <taxon>Darwinula</taxon>
    </lineage>
</organism>
<sequence length="108" mass="11704">MPVKGKKGHGGPSPSSEPKKPKTSVRSRQVQQKNAAGSSNKKSKKTKSKPTASKKGHAEGKAKADILGPIAMENAYYTCHNVPDLLLNRGFPWPATAKSKKGKKRRRK</sequence>
<keyword evidence="3" id="KW-1185">Reference proteome</keyword>
<dbReference type="OrthoDB" id="5989977at2759"/>
<accession>A0A7R8X285</accession>
<feature type="compositionally biased region" description="Basic residues" evidence="1">
    <location>
        <begin position="98"/>
        <end position="108"/>
    </location>
</feature>